<organism evidence="1 2">
    <name type="scientific">Peronosclerospora sorghi</name>
    <dbReference type="NCBI Taxonomy" id="230839"/>
    <lineage>
        <taxon>Eukaryota</taxon>
        <taxon>Sar</taxon>
        <taxon>Stramenopiles</taxon>
        <taxon>Oomycota</taxon>
        <taxon>Peronosporomycetes</taxon>
        <taxon>Peronosporales</taxon>
        <taxon>Peronosporaceae</taxon>
        <taxon>Peronosclerospora</taxon>
    </lineage>
</organism>
<gene>
    <name evidence="1" type="ORF">PsorP6_014708</name>
</gene>
<name>A0ACC0VR22_9STRA</name>
<reference evidence="1 2" key="1">
    <citation type="journal article" date="2022" name="bioRxiv">
        <title>The genome of the oomycete Peronosclerospora sorghi, a cosmopolitan pathogen of maize and sorghum, is inflated with dispersed pseudogenes.</title>
        <authorList>
            <person name="Fletcher K."/>
            <person name="Martin F."/>
            <person name="Isakeit T."/>
            <person name="Cavanaugh K."/>
            <person name="Magill C."/>
            <person name="Michelmore R."/>
        </authorList>
    </citation>
    <scope>NUCLEOTIDE SEQUENCE [LARGE SCALE GENOMIC DNA]</scope>
    <source>
        <strain evidence="1">P6</strain>
    </source>
</reference>
<keyword evidence="2" id="KW-1185">Reference proteome</keyword>
<evidence type="ECO:0000313" key="2">
    <source>
        <dbReference type="Proteomes" id="UP001163321"/>
    </source>
</evidence>
<sequence length="526" mass="58033">MGFHFTTVSVPSKYLSKVALPTSLTNVGSGMSLAWLRSHARSRNRGTTRNRSNSRLAAQRAHEQFAGAEAYAPRVTYDDSFLVPRDDMSRDATWTSDEQYKRHYTFFGWEIAPIRKDGNCLFRALSDQLYGHERRHLELRRRLIDFIDRERTFFEPFVAGEGVVEYCARLREAGAWGGYPELVAASRLLSVNILVHTGPVKRLRIDTDTPAKKKDGKAKTLNLLLKHDHYTSLRKKQKPLNEQHGCTDVCLCKRIVTPARASFDFGSSQALTSDSGTRSSLGARPTDLRAGACRGSPRENDVYQCKPVPGAVDRTQRTKSTKSRQSSPADEKPTTSAGEAKGVVLFQPESLKPVIKPKAPLVLLFDPAEAPKSNSPSSSKGTVSTATPAKPTSAIVLEVDVEEPEMDPDHYTLAPPRSVHRPRRAIFNGGKRRRSSAAALSLMQEVSTSLHTPSDEIPITKGKPELAVIKPVTIVKPVVTTVKPAVERPIEPAMDDASPNGPARRSVEIKKSSKKVFRQGRPVAAR</sequence>
<dbReference type="Proteomes" id="UP001163321">
    <property type="component" value="Chromosome 7"/>
</dbReference>
<dbReference type="EMBL" id="CM047586">
    <property type="protein sequence ID" value="KAI9908932.1"/>
    <property type="molecule type" value="Genomic_DNA"/>
</dbReference>
<evidence type="ECO:0000313" key="1">
    <source>
        <dbReference type="EMBL" id="KAI9908932.1"/>
    </source>
</evidence>
<accession>A0ACC0VR22</accession>
<proteinExistence type="predicted"/>
<protein>
    <submittedName>
        <fullName evidence="1">Uncharacterized protein</fullName>
    </submittedName>
</protein>
<comment type="caution">
    <text evidence="1">The sequence shown here is derived from an EMBL/GenBank/DDBJ whole genome shotgun (WGS) entry which is preliminary data.</text>
</comment>